<comment type="caution">
    <text evidence="1">The sequence shown here is derived from an EMBL/GenBank/DDBJ whole genome shotgun (WGS) entry which is preliminary data.</text>
</comment>
<dbReference type="Proteomes" id="UP000095192">
    <property type="component" value="Unassembled WGS sequence"/>
</dbReference>
<dbReference type="GO" id="GO:0006270">
    <property type="term" value="P:DNA replication initiation"/>
    <property type="evidence" value="ECO:0007669"/>
    <property type="project" value="TreeGrafter"/>
</dbReference>
<dbReference type="AlphaFoldDB" id="A0A1D3D3G1"/>
<dbReference type="GO" id="GO:0043138">
    <property type="term" value="F:3'-5' DNA helicase activity"/>
    <property type="evidence" value="ECO:0007669"/>
    <property type="project" value="TreeGrafter"/>
</dbReference>
<dbReference type="GO" id="GO:0042555">
    <property type="term" value="C:MCM complex"/>
    <property type="evidence" value="ECO:0007669"/>
    <property type="project" value="TreeGrafter"/>
</dbReference>
<dbReference type="GO" id="GO:0017116">
    <property type="term" value="F:single-stranded DNA helicase activity"/>
    <property type="evidence" value="ECO:0007669"/>
    <property type="project" value="TreeGrafter"/>
</dbReference>
<dbReference type="VEuPathDB" id="ToxoDB:LOC34624405"/>
<dbReference type="EMBL" id="JROU02000921">
    <property type="protein sequence ID" value="OEH77951.1"/>
    <property type="molecule type" value="Genomic_DNA"/>
</dbReference>
<dbReference type="GeneID" id="34624405"/>
<dbReference type="InterPro" id="IPR031327">
    <property type="entry name" value="MCM"/>
</dbReference>
<dbReference type="PANTHER" id="PTHR11630">
    <property type="entry name" value="DNA REPLICATION LICENSING FACTOR MCM FAMILY MEMBER"/>
    <property type="match status" value="1"/>
</dbReference>
<sequence>MFEGERVFYSNNRSDPHGFEAEEGGPASLPSLKQARLFFEQYLHHGSGALRRKLLAEAEKSSKCLLELDLFDLIEYQHRVQPADLECVNTPLCGRDRHRAPPDFAHRLARCLRERPLVYLPVCEKACEEIAAKSAIVQGAPEGPQGLSGKRQRAFDVQINLVDSGKKPTPIRSLLSQQQEQFVVTTGIVISCKAPMSRMQKITIQCRFCNHKLTIHAAEWREQPQMPRFCRASELAGSAQGDSDLGCKNKPEPYFIVSNECTFLDVQLLKMQELPEDVPTGDMPRHLLLNASRFLVDEATAGDRLIVSGVLTTEVGPGVPNFATERYGRR</sequence>
<dbReference type="GO" id="GO:0000727">
    <property type="term" value="P:double-strand break repair via break-induced replication"/>
    <property type="evidence" value="ECO:0007669"/>
    <property type="project" value="TreeGrafter"/>
</dbReference>
<dbReference type="OrthoDB" id="10036721at2759"/>
<protein>
    <submittedName>
        <fullName evidence="1">DNA replication licensing protein</fullName>
    </submittedName>
</protein>
<dbReference type="SUPFAM" id="SSF50249">
    <property type="entry name" value="Nucleic acid-binding proteins"/>
    <property type="match status" value="1"/>
</dbReference>
<evidence type="ECO:0000313" key="2">
    <source>
        <dbReference type="Proteomes" id="UP000095192"/>
    </source>
</evidence>
<dbReference type="InterPro" id="IPR012340">
    <property type="entry name" value="NA-bd_OB-fold"/>
</dbReference>
<dbReference type="Gene3D" id="2.40.50.140">
    <property type="entry name" value="Nucleic acid-binding proteins"/>
    <property type="match status" value="1"/>
</dbReference>
<keyword evidence="2" id="KW-1185">Reference proteome</keyword>
<gene>
    <name evidence="1" type="ORF">cyc_08786</name>
</gene>
<dbReference type="Pfam" id="PF17207">
    <property type="entry name" value="MCM_OB"/>
    <property type="match status" value="1"/>
</dbReference>
<organism evidence="1 2">
    <name type="scientific">Cyclospora cayetanensis</name>
    <dbReference type="NCBI Taxonomy" id="88456"/>
    <lineage>
        <taxon>Eukaryota</taxon>
        <taxon>Sar</taxon>
        <taxon>Alveolata</taxon>
        <taxon>Apicomplexa</taxon>
        <taxon>Conoidasida</taxon>
        <taxon>Coccidia</taxon>
        <taxon>Eucoccidiorida</taxon>
        <taxon>Eimeriorina</taxon>
        <taxon>Eimeriidae</taxon>
        <taxon>Cyclospora</taxon>
    </lineage>
</organism>
<dbReference type="PANTHER" id="PTHR11630:SF42">
    <property type="entry name" value="DNA REPLICATION LICENSING FACTOR MCM5"/>
    <property type="match status" value="1"/>
</dbReference>
<evidence type="ECO:0000313" key="1">
    <source>
        <dbReference type="EMBL" id="OEH77951.1"/>
    </source>
</evidence>
<dbReference type="InterPro" id="IPR033762">
    <property type="entry name" value="MCM_OB"/>
</dbReference>
<accession>A0A1D3D3G1</accession>
<dbReference type="VEuPathDB" id="ToxoDB:cyc_08786"/>
<dbReference type="GO" id="GO:0003697">
    <property type="term" value="F:single-stranded DNA binding"/>
    <property type="evidence" value="ECO:0007669"/>
    <property type="project" value="TreeGrafter"/>
</dbReference>
<name>A0A1D3D3G1_9EIME</name>
<dbReference type="Gene3D" id="2.20.28.10">
    <property type="match status" value="1"/>
</dbReference>
<dbReference type="GO" id="GO:0005634">
    <property type="term" value="C:nucleus"/>
    <property type="evidence" value="ECO:0007669"/>
    <property type="project" value="TreeGrafter"/>
</dbReference>
<proteinExistence type="predicted"/>
<dbReference type="GO" id="GO:0005524">
    <property type="term" value="F:ATP binding"/>
    <property type="evidence" value="ECO:0007669"/>
    <property type="project" value="InterPro"/>
</dbReference>
<reference evidence="1 2" key="1">
    <citation type="journal article" date="2016" name="BMC Genomics">
        <title>Comparative genomics reveals Cyclospora cayetanensis possesses coccidia-like metabolism and invasion components but unique surface antigens.</title>
        <authorList>
            <person name="Liu S."/>
            <person name="Wang L."/>
            <person name="Zheng H."/>
            <person name="Xu Z."/>
            <person name="Roellig D.M."/>
            <person name="Li N."/>
            <person name="Frace M.A."/>
            <person name="Tang K."/>
            <person name="Arrowood M.J."/>
            <person name="Moss D.M."/>
            <person name="Zhang L."/>
            <person name="Feng Y."/>
            <person name="Xiao L."/>
        </authorList>
    </citation>
    <scope>NUCLEOTIDE SEQUENCE [LARGE SCALE GENOMIC DNA]</scope>
    <source>
        <strain evidence="1 2">CHN_HEN01</strain>
    </source>
</reference>